<accession>L7VS48</accession>
<proteinExistence type="predicted"/>
<evidence type="ECO:0000313" key="1">
    <source>
        <dbReference type="EMBL" id="AGC71852.1"/>
    </source>
</evidence>
<protein>
    <submittedName>
        <fullName evidence="1">Uncharacterized protein</fullName>
    </submittedName>
</protein>
<dbReference type="AlphaFoldDB" id="L7VS48"/>
<dbReference type="EMBL" id="JX649885">
    <property type="protein sequence ID" value="AGC71852.1"/>
    <property type="molecule type" value="Genomic_DNA"/>
</dbReference>
<reference evidence="1" key="1">
    <citation type="submission" date="2012-09" db="EMBL/GenBank/DDBJ databases">
        <title>Metagenomic Characterization of a Microbial Community in Wastewater Detects High Levels of Antibiotic Resistance.</title>
        <authorList>
            <person name="Abrams M."/>
            <person name="Caldwell A."/>
            <person name="Vandaei E."/>
            <person name="Lee W."/>
            <person name="Perrott J."/>
            <person name="Khan S.Y."/>
            <person name="Ta J."/>
            <person name="Romero D."/>
            <person name="Nguyen V."/>
            <person name="Pourmand N."/>
            <person name="Ouverney C.C."/>
        </authorList>
    </citation>
    <scope>NUCLEOTIDE SEQUENCE</scope>
</reference>
<organism evidence="1">
    <name type="scientific">uncultured bacterium A1Q1_fos_2140</name>
    <dbReference type="NCBI Taxonomy" id="1256565"/>
    <lineage>
        <taxon>Bacteria</taxon>
        <taxon>environmental samples</taxon>
    </lineage>
</organism>
<name>L7VS48_9BACT</name>
<sequence length="44" mass="4729">MLFAGMVVVLTVYAATPASKAYLDSKMAIIQAEIDSIHLKVFGN</sequence>